<evidence type="ECO:0000313" key="3">
    <source>
        <dbReference type="Proteomes" id="UP000603640"/>
    </source>
</evidence>
<feature type="domain" description="EF-hand" evidence="1">
    <location>
        <begin position="160"/>
        <end position="195"/>
    </location>
</feature>
<name>A0A923N7H8_9BACT</name>
<keyword evidence="3" id="KW-1185">Reference proteome</keyword>
<dbReference type="InterPro" id="IPR002048">
    <property type="entry name" value="EF_hand_dom"/>
</dbReference>
<sequence>MKTNELNIWKLLRTGLSCTLVVGMVACGGVEEAETDTEVMDETTAMEDDAGVMDNWDNERFNTSFTETGRFAGWDENDDNMLDENEFYGSYYDTWDVNDDNMLDENEWNTASRDYGMEGQNWADWDANKDNKLDENEFRTGAAKNNYYRDWDKNQDKMLDEREYSEGIFSTWDSDRDGSITNDEYNTRYNRYYGNRME</sequence>
<evidence type="ECO:0000259" key="1">
    <source>
        <dbReference type="PROSITE" id="PS50222"/>
    </source>
</evidence>
<comment type="caution">
    <text evidence="2">The sequence shown here is derived from an EMBL/GenBank/DDBJ whole genome shotgun (WGS) entry which is preliminary data.</text>
</comment>
<proteinExistence type="predicted"/>
<dbReference type="PROSITE" id="PS50222">
    <property type="entry name" value="EF_HAND_2"/>
    <property type="match status" value="1"/>
</dbReference>
<dbReference type="SUPFAM" id="SSF47473">
    <property type="entry name" value="EF-hand"/>
    <property type="match status" value="1"/>
</dbReference>
<dbReference type="Proteomes" id="UP000603640">
    <property type="component" value="Unassembled WGS sequence"/>
</dbReference>
<dbReference type="InterPro" id="IPR018247">
    <property type="entry name" value="EF_Hand_1_Ca_BS"/>
</dbReference>
<dbReference type="AlphaFoldDB" id="A0A923N7H8"/>
<accession>A0A923N7H8</accession>
<dbReference type="Gene3D" id="1.10.238.10">
    <property type="entry name" value="EF-hand"/>
    <property type="match status" value="1"/>
</dbReference>
<reference evidence="2" key="1">
    <citation type="submission" date="2020-08" db="EMBL/GenBank/DDBJ databases">
        <title>Pontibacter sp. SD6 16S ribosomal RNA gene Genome sequencing and assembly.</title>
        <authorList>
            <person name="Kang M."/>
        </authorList>
    </citation>
    <scope>NUCLEOTIDE SEQUENCE</scope>
    <source>
        <strain evidence="2">SD6</strain>
    </source>
</reference>
<dbReference type="GO" id="GO:0005509">
    <property type="term" value="F:calcium ion binding"/>
    <property type="evidence" value="ECO:0007669"/>
    <property type="project" value="InterPro"/>
</dbReference>
<dbReference type="RefSeq" id="WP_187067649.1">
    <property type="nucleotide sequence ID" value="NZ_JACRVF010000003.1"/>
</dbReference>
<organism evidence="2 3">
    <name type="scientific">Pontibacter cellulosilyticus</name>
    <dbReference type="NCBI Taxonomy" id="1720253"/>
    <lineage>
        <taxon>Bacteria</taxon>
        <taxon>Pseudomonadati</taxon>
        <taxon>Bacteroidota</taxon>
        <taxon>Cytophagia</taxon>
        <taxon>Cytophagales</taxon>
        <taxon>Hymenobacteraceae</taxon>
        <taxon>Pontibacter</taxon>
    </lineage>
</organism>
<dbReference type="PROSITE" id="PS00018">
    <property type="entry name" value="EF_HAND_1"/>
    <property type="match status" value="3"/>
</dbReference>
<gene>
    <name evidence="2" type="ORF">H8S84_12375</name>
</gene>
<dbReference type="EMBL" id="JACRVF010000003">
    <property type="protein sequence ID" value="MBC5993633.1"/>
    <property type="molecule type" value="Genomic_DNA"/>
</dbReference>
<dbReference type="PROSITE" id="PS51257">
    <property type="entry name" value="PROKAR_LIPOPROTEIN"/>
    <property type="match status" value="1"/>
</dbReference>
<dbReference type="InterPro" id="IPR011992">
    <property type="entry name" value="EF-hand-dom_pair"/>
</dbReference>
<evidence type="ECO:0000313" key="2">
    <source>
        <dbReference type="EMBL" id="MBC5993633.1"/>
    </source>
</evidence>
<protein>
    <recommendedName>
        <fullName evidence="1">EF-hand domain-containing protein</fullName>
    </recommendedName>
</protein>